<evidence type="ECO:0000313" key="1">
    <source>
        <dbReference type="EMBL" id="RIB35513.1"/>
    </source>
</evidence>
<organism evidence="1 2">
    <name type="scientific">Candidatus Nanoclepta minutus</name>
    <dbReference type="NCBI Taxonomy" id="1940235"/>
    <lineage>
        <taxon>Archaea</taxon>
        <taxon>Nanobdellota</taxon>
        <taxon>Candidatus Nanoclepta</taxon>
    </lineage>
</organism>
<dbReference type="Proteomes" id="UP000266622">
    <property type="component" value="Unassembled WGS sequence"/>
</dbReference>
<evidence type="ECO:0000313" key="2">
    <source>
        <dbReference type="Proteomes" id="UP000266622"/>
    </source>
</evidence>
<reference evidence="1 2" key="1">
    <citation type="journal article" date="2018" name="Syst. Appl. Microbiol.">
        <title>A new symbiotic nanoarchaeote (Candidatus Nanoclepta minutus) and its host (Zestosphaera tikiterensis gen. nov., sp. nov.) from a New Zealand hot spring.</title>
        <authorList>
            <person name="St John E."/>
            <person name="Liu Y."/>
            <person name="Podar M."/>
            <person name="Stott M.B."/>
            <person name="Meneghin J."/>
            <person name="Chen Z."/>
            <person name="Lagutin K."/>
            <person name="Mitchell K."/>
            <person name="Reysenbach A.L."/>
        </authorList>
    </citation>
    <scope>NUCLEOTIDE SEQUENCE [LARGE SCALE GENOMIC DNA]</scope>
    <source>
        <strain evidence="1">NZ3</strain>
    </source>
</reference>
<protein>
    <submittedName>
        <fullName evidence="1">Uncharacterized protein</fullName>
    </submittedName>
</protein>
<gene>
    <name evidence="1" type="ORF">BXU00_00165</name>
</gene>
<accession>A0A397WR21</accession>
<comment type="caution">
    <text evidence="1">The sequence shown here is derived from an EMBL/GenBank/DDBJ whole genome shotgun (WGS) entry which is preliminary data.</text>
</comment>
<sequence length="81" mass="9486">MSWRDNLDPVLKDFLNSLLKEVQKQKKAYSEADDPAIAQIWTALSIIYRKILLLEREIEDIKGKISENDLKNKLEESLKKI</sequence>
<proteinExistence type="predicted"/>
<name>A0A397WR21_9ARCH</name>
<dbReference type="EMBL" id="MWMI01000001">
    <property type="protein sequence ID" value="RIB35513.1"/>
    <property type="molecule type" value="Genomic_DNA"/>
</dbReference>
<dbReference type="AlphaFoldDB" id="A0A397WR21"/>